<dbReference type="Gene3D" id="3.60.21.10">
    <property type="match status" value="1"/>
</dbReference>
<protein>
    <recommendedName>
        <fullName evidence="2">Calcineurin-like phosphoesterase domain-containing protein</fullName>
    </recommendedName>
</protein>
<dbReference type="AlphaFoldDB" id="A0A0F9DJJ3"/>
<feature type="non-terminal residue" evidence="1">
    <location>
        <position position="1"/>
    </location>
</feature>
<comment type="caution">
    <text evidence="1">The sequence shown here is derived from an EMBL/GenBank/DDBJ whole genome shotgun (WGS) entry which is preliminary data.</text>
</comment>
<evidence type="ECO:0008006" key="2">
    <source>
        <dbReference type="Google" id="ProtNLM"/>
    </source>
</evidence>
<accession>A0A0F9DJJ3</accession>
<sequence>VLFGLTSAPLSPPSWTLRPMKRGGKLLEVPVLWSTDRQWGEVVRAEEVQYHNAYDPKIAARRYRTFIESGIDLCFNHMVNPDYPGVVYLRGGDSISGDISEEFRETNALSPNPAVKDLAEKEVWGINQLADAFGRVVVISVPGNHDRTVIKPPSKRYTDLSWDDILSWHLESIFAERKDERVSFFTPRSGEARFRIYGTWFVLVHGDRMGTGGGQGFIGPAAPIVRGIKKTRDFYARIKKPIDYVLVGHFHVSMEVPGGFSCGAAVGFNEYAMRLKAEPEPPQQQLLFVHPTRGITARWPIYLDEPKPSDIPAEWCSWEEGGDHV</sequence>
<dbReference type="SUPFAM" id="SSF56300">
    <property type="entry name" value="Metallo-dependent phosphatases"/>
    <property type="match status" value="1"/>
</dbReference>
<reference evidence="1" key="1">
    <citation type="journal article" date="2015" name="Nature">
        <title>Complex archaea that bridge the gap between prokaryotes and eukaryotes.</title>
        <authorList>
            <person name="Spang A."/>
            <person name="Saw J.H."/>
            <person name="Jorgensen S.L."/>
            <person name="Zaremba-Niedzwiedzka K."/>
            <person name="Martijn J."/>
            <person name="Lind A.E."/>
            <person name="van Eijk R."/>
            <person name="Schleper C."/>
            <person name="Guy L."/>
            <person name="Ettema T.J."/>
        </authorList>
    </citation>
    <scope>NUCLEOTIDE SEQUENCE</scope>
</reference>
<gene>
    <name evidence="1" type="ORF">LCGC14_2191280</name>
</gene>
<proteinExistence type="predicted"/>
<organism evidence="1">
    <name type="scientific">marine sediment metagenome</name>
    <dbReference type="NCBI Taxonomy" id="412755"/>
    <lineage>
        <taxon>unclassified sequences</taxon>
        <taxon>metagenomes</taxon>
        <taxon>ecological metagenomes</taxon>
    </lineage>
</organism>
<evidence type="ECO:0000313" key="1">
    <source>
        <dbReference type="EMBL" id="KKL61843.1"/>
    </source>
</evidence>
<name>A0A0F9DJJ3_9ZZZZ</name>
<dbReference type="InterPro" id="IPR029052">
    <property type="entry name" value="Metallo-depent_PP-like"/>
</dbReference>
<dbReference type="EMBL" id="LAZR01028688">
    <property type="protein sequence ID" value="KKL61843.1"/>
    <property type="molecule type" value="Genomic_DNA"/>
</dbReference>